<dbReference type="InterPro" id="IPR029058">
    <property type="entry name" value="AB_hydrolase_fold"/>
</dbReference>
<proteinExistence type="inferred from homology"/>
<keyword evidence="9" id="KW-0732">Signal</keyword>
<feature type="domain" description="PLAT" evidence="10">
    <location>
        <begin position="345"/>
        <end position="455"/>
    </location>
</feature>
<dbReference type="InterPro" id="IPR001024">
    <property type="entry name" value="PLAT/LH2_dom"/>
</dbReference>
<feature type="binding site" evidence="6">
    <location>
        <position position="213"/>
    </location>
    <ligand>
        <name>Ca(2+)</name>
        <dbReference type="ChEBI" id="CHEBI:29108"/>
    </ligand>
</feature>
<evidence type="ECO:0000256" key="7">
    <source>
        <dbReference type="PIRSR" id="PIRSR000865-3"/>
    </source>
</evidence>
<keyword evidence="4 7" id="KW-1015">Disulfide bond</keyword>
<dbReference type="GO" id="GO:0004465">
    <property type="term" value="F:lipoprotein lipase activity"/>
    <property type="evidence" value="ECO:0007669"/>
    <property type="project" value="TreeGrafter"/>
</dbReference>
<name>A0A6P7Y6K5_9AMPH</name>
<reference evidence="12" key="1">
    <citation type="submission" date="2025-08" db="UniProtKB">
        <authorList>
            <consortium name="RefSeq"/>
        </authorList>
    </citation>
    <scope>IDENTIFICATION</scope>
</reference>
<keyword evidence="6" id="KW-0106">Calcium</keyword>
<comment type="catalytic activity">
    <reaction evidence="9">
        <text>a triacylglycerol + H2O = a diacylglycerol + a fatty acid + H(+)</text>
        <dbReference type="Rhea" id="RHEA:12044"/>
        <dbReference type="ChEBI" id="CHEBI:15377"/>
        <dbReference type="ChEBI" id="CHEBI:15378"/>
        <dbReference type="ChEBI" id="CHEBI:17855"/>
        <dbReference type="ChEBI" id="CHEBI:18035"/>
        <dbReference type="ChEBI" id="CHEBI:28868"/>
        <dbReference type="EC" id="3.1.1.3"/>
    </reaction>
</comment>
<feature type="disulfide bond" evidence="7">
    <location>
        <begin position="21"/>
        <end position="28"/>
    </location>
</feature>
<evidence type="ECO:0000259" key="10">
    <source>
        <dbReference type="SMART" id="SM00308"/>
    </source>
</evidence>
<feature type="disulfide bond" evidence="7">
    <location>
        <begin position="439"/>
        <end position="455"/>
    </location>
</feature>
<dbReference type="SMART" id="SM00308">
    <property type="entry name" value="LH2"/>
    <property type="match status" value="1"/>
</dbReference>
<evidence type="ECO:0000256" key="1">
    <source>
        <dbReference type="ARBA" id="ARBA00004613"/>
    </source>
</evidence>
<feature type="disulfide bond" evidence="7">
    <location>
        <begin position="307"/>
        <end position="312"/>
    </location>
</feature>
<dbReference type="Pfam" id="PF01477">
    <property type="entry name" value="PLAT"/>
    <property type="match status" value="1"/>
</dbReference>
<dbReference type="InterPro" id="IPR002331">
    <property type="entry name" value="Lipase_panc"/>
</dbReference>
<evidence type="ECO:0000256" key="5">
    <source>
        <dbReference type="PIRSR" id="PIRSR000865-1"/>
    </source>
</evidence>
<comment type="subcellular location">
    <subcellularLocation>
        <location evidence="1 9">Secreted</location>
    </subcellularLocation>
</comment>
<dbReference type="OrthoDB" id="199913at2759"/>
<feature type="active site" description="Nucleophile" evidence="5">
    <location>
        <position position="174"/>
    </location>
</feature>
<feature type="disulfide bond" evidence="7">
    <location>
        <begin position="293"/>
        <end position="304"/>
    </location>
</feature>
<dbReference type="InterPro" id="IPR016272">
    <property type="entry name" value="Lipase_LIPH"/>
</dbReference>
<feature type="binding site" evidence="6">
    <location>
        <position position="216"/>
    </location>
    <ligand>
        <name>Ca(2+)</name>
        <dbReference type="ChEBI" id="CHEBI:29108"/>
    </ligand>
</feature>
<dbReference type="InterPro" id="IPR000734">
    <property type="entry name" value="TAG_lipase"/>
</dbReference>
<dbReference type="InterPro" id="IPR033906">
    <property type="entry name" value="Lipase_N"/>
</dbReference>
<dbReference type="FunFam" id="3.40.50.1820:FF:000033">
    <property type="entry name" value="Pancreatic triacylglycerol lipase"/>
    <property type="match status" value="1"/>
</dbReference>
<dbReference type="InParanoid" id="A0A6P7Y6K5"/>
<dbReference type="GeneID" id="115471077"/>
<gene>
    <name evidence="12" type="primary">LOC115471077</name>
</gene>
<dbReference type="Pfam" id="PF00151">
    <property type="entry name" value="Lipase"/>
    <property type="match status" value="1"/>
</dbReference>
<evidence type="ECO:0000256" key="2">
    <source>
        <dbReference type="ARBA" id="ARBA00010701"/>
    </source>
</evidence>
<dbReference type="PANTHER" id="PTHR11610:SF182">
    <property type="entry name" value="TRIACYLGLYCEROL LIPASE"/>
    <property type="match status" value="1"/>
</dbReference>
<feature type="active site" description="Charge relay system" evidence="5">
    <location>
        <position position="271"/>
    </location>
</feature>
<feature type="binding site" evidence="6">
    <location>
        <position position="211"/>
    </location>
    <ligand>
        <name>Ca(2+)</name>
        <dbReference type="ChEBI" id="CHEBI:29108"/>
    </ligand>
</feature>
<evidence type="ECO:0000313" key="11">
    <source>
        <dbReference type="Proteomes" id="UP000515156"/>
    </source>
</evidence>
<dbReference type="SUPFAM" id="SSF53474">
    <property type="entry name" value="alpha/beta-Hydrolases"/>
    <property type="match status" value="1"/>
</dbReference>
<dbReference type="RefSeq" id="XP_030060611.1">
    <property type="nucleotide sequence ID" value="XM_030204751.1"/>
</dbReference>
<feature type="active site" description="Charge relay system" evidence="5">
    <location>
        <position position="197"/>
    </location>
</feature>
<keyword evidence="6" id="KW-0479">Metal-binding</keyword>
<dbReference type="SUPFAM" id="SSF49723">
    <property type="entry name" value="Lipase/lipooxygenase domain (PLAT/LH2 domain)"/>
    <property type="match status" value="1"/>
</dbReference>
<comment type="similarity">
    <text evidence="2 8">Belongs to the AB hydrolase superfamily. Lipase family.</text>
</comment>
<dbReference type="GO" id="GO:0005615">
    <property type="term" value="C:extracellular space"/>
    <property type="evidence" value="ECO:0007669"/>
    <property type="project" value="TreeGrafter"/>
</dbReference>
<keyword evidence="3 9" id="KW-0964">Secreted</keyword>
<dbReference type="AlphaFoldDB" id="A0A6P7Y6K5"/>
<sequence>MFKIWTVIPFLLGIVRGNEVCYDEPYGCFKDEDPWGGTPQRIIPALPWSPEKINTRFFLFTRDTMAKYQEITAKDPSTITASSFRQDKAIHMIIHGLTDRAEGNWVTDMCQKMLSVEDVNCIGVDWRNGCSNILEYVQAANNFRVVGVEVARIIRVFKENFEVPLSNVHLIGHSLGAHVAGEAGKRMPGLARITALDPAGPYFEDTPPEVRLDISDAQMVDVIHSNAKFLLGAGIRDSIGHVDFFPNGGKRMPGCGINLLEPITDLLACSHLRVIEYYIDSITSRDGFVGYPCVNYQSFNDGNCFPCPDGGCPMMGHYANTYGGITSETQVFYLNTGSAAPYSRWRCKISVKLPRSDLSLQILVALSTANGNTQEYGIKKKDNSYFSIIDAEVKCEDTLKVTFRWKRTLISLFQRVPNTFGAESVTVQSGQDGRESTFCSNQNVKENDLQTLTPC</sequence>
<protein>
    <recommendedName>
        <fullName evidence="9">Triacylglycerol lipase</fullName>
        <ecNumber evidence="9">3.1.1.3</ecNumber>
    </recommendedName>
    <alternativeName>
        <fullName evidence="9">Pancreatic lipase</fullName>
    </alternativeName>
</protein>
<evidence type="ECO:0000256" key="6">
    <source>
        <dbReference type="PIRSR" id="PIRSR000865-2"/>
    </source>
</evidence>
<evidence type="ECO:0000256" key="8">
    <source>
        <dbReference type="RuleBase" id="RU004262"/>
    </source>
</evidence>
<keyword evidence="9" id="KW-0443">Lipid metabolism</keyword>
<dbReference type="Proteomes" id="UP000515156">
    <property type="component" value="Chromosome 5"/>
</dbReference>
<dbReference type="CDD" id="cd00707">
    <property type="entry name" value="Pancreat_lipase_like"/>
    <property type="match status" value="1"/>
</dbReference>
<dbReference type="Gene3D" id="2.60.60.20">
    <property type="entry name" value="PLAT/LH2 domain"/>
    <property type="match status" value="1"/>
</dbReference>
<dbReference type="PRINTS" id="PR00823">
    <property type="entry name" value="PANCLIPASE"/>
</dbReference>
<keyword evidence="9" id="KW-0442">Lipid degradation</keyword>
<feature type="signal peptide" evidence="9">
    <location>
        <begin position="1"/>
        <end position="17"/>
    </location>
</feature>
<dbReference type="GO" id="GO:0046872">
    <property type="term" value="F:metal ion binding"/>
    <property type="evidence" value="ECO:0007669"/>
    <property type="project" value="UniProtKB-KW"/>
</dbReference>
<dbReference type="PRINTS" id="PR00821">
    <property type="entry name" value="TAGLIPASE"/>
</dbReference>
<dbReference type="KEGG" id="muo:115471077"/>
<feature type="chain" id="PRO_5028503535" description="Triacylglycerol lipase" evidence="9">
    <location>
        <begin position="18"/>
        <end position="455"/>
    </location>
</feature>
<feature type="disulfide bond" evidence="7">
    <location>
        <begin position="110"/>
        <end position="121"/>
    </location>
</feature>
<evidence type="ECO:0000256" key="3">
    <source>
        <dbReference type="ARBA" id="ARBA00022525"/>
    </source>
</evidence>
<organism evidence="11 12">
    <name type="scientific">Microcaecilia unicolor</name>
    <dbReference type="NCBI Taxonomy" id="1415580"/>
    <lineage>
        <taxon>Eukaryota</taxon>
        <taxon>Metazoa</taxon>
        <taxon>Chordata</taxon>
        <taxon>Craniata</taxon>
        <taxon>Vertebrata</taxon>
        <taxon>Euteleostomi</taxon>
        <taxon>Amphibia</taxon>
        <taxon>Gymnophiona</taxon>
        <taxon>Siphonopidae</taxon>
        <taxon>Microcaecilia</taxon>
    </lineage>
</organism>
<dbReference type="Gene3D" id="3.40.50.1820">
    <property type="entry name" value="alpha/beta hydrolase"/>
    <property type="match status" value="1"/>
</dbReference>
<dbReference type="PANTHER" id="PTHR11610">
    <property type="entry name" value="LIPASE"/>
    <property type="match status" value="1"/>
</dbReference>
<dbReference type="GO" id="GO:0016042">
    <property type="term" value="P:lipid catabolic process"/>
    <property type="evidence" value="ECO:0007669"/>
    <property type="project" value="UniProtKB-KW"/>
</dbReference>
<dbReference type="InterPro" id="IPR013818">
    <property type="entry name" value="Lipase"/>
</dbReference>
<feature type="disulfide bond" evidence="7">
    <location>
        <begin position="255"/>
        <end position="269"/>
    </location>
</feature>
<dbReference type="PIRSF" id="PIRSF000865">
    <property type="entry name" value="Lipoprotein_lipase_LIPH"/>
    <property type="match status" value="1"/>
</dbReference>
<accession>A0A6P7Y6K5</accession>
<evidence type="ECO:0000256" key="9">
    <source>
        <dbReference type="RuleBase" id="RU362046"/>
    </source>
</evidence>
<dbReference type="EC" id="3.1.1.3" evidence="9"/>
<dbReference type="InterPro" id="IPR036392">
    <property type="entry name" value="PLAT/LH2_dom_sf"/>
</dbReference>
<evidence type="ECO:0000313" key="12">
    <source>
        <dbReference type="RefSeq" id="XP_030060611.1"/>
    </source>
</evidence>
<keyword evidence="11" id="KW-1185">Reference proteome</keyword>
<evidence type="ECO:0000256" key="4">
    <source>
        <dbReference type="ARBA" id="ARBA00023157"/>
    </source>
</evidence>